<feature type="chain" id="PRO_5040194114" evidence="10">
    <location>
        <begin position="20"/>
        <end position="337"/>
    </location>
</feature>
<dbReference type="Proteomes" id="UP000697127">
    <property type="component" value="Unassembled WGS sequence"/>
</dbReference>
<evidence type="ECO:0000313" key="11">
    <source>
        <dbReference type="EMBL" id="KAG0689966.1"/>
    </source>
</evidence>
<proteinExistence type="inferred from homology"/>
<comment type="subcellular location">
    <subcellularLocation>
        <location evidence="2">Endoplasmic reticulum membrane</location>
        <topology evidence="2">Multi-pass membrane protein</topology>
    </subcellularLocation>
</comment>
<feature type="transmembrane region" description="Helical" evidence="9">
    <location>
        <begin position="270"/>
        <end position="290"/>
    </location>
</feature>
<evidence type="ECO:0000313" key="12">
    <source>
        <dbReference type="Proteomes" id="UP000697127"/>
    </source>
</evidence>
<comment type="function">
    <text evidence="1">Subunit of the oligosaccharyl transferase (OST) complex that catalyzes the initial transfer of a defined glycan (Glc(3)Man(9)GlcNAc(2) in eukaryotes) from the lipid carrier dolichol-pyrophosphate to an asparagine residue within an Asn-X-Ser/Thr consensus motif in nascent polypeptide chains, the first step in protein N-glycosylation. N-glycosylation occurs cotranslationally and the complex associates with the Sec61 complex at the channel-forming translocon complex that mediates protein translocation across the endoplasmic reticulum (ER). All subunits are required for a maximal enzyme activity.</text>
</comment>
<comment type="caution">
    <text evidence="11">The sequence shown here is derived from an EMBL/GenBank/DDBJ whole genome shotgun (WGS) entry which is preliminary data.</text>
</comment>
<gene>
    <name evidence="11" type="primary">OST3</name>
    <name evidence="11" type="ORF">C6P40_004140</name>
</gene>
<feature type="transmembrane region" description="Helical" evidence="9">
    <location>
        <begin position="217"/>
        <end position="236"/>
    </location>
</feature>
<evidence type="ECO:0000256" key="9">
    <source>
        <dbReference type="SAM" id="Phobius"/>
    </source>
</evidence>
<evidence type="ECO:0000256" key="2">
    <source>
        <dbReference type="ARBA" id="ARBA00004477"/>
    </source>
</evidence>
<dbReference type="GO" id="GO:0018279">
    <property type="term" value="P:protein N-linked glycosylation via asparagine"/>
    <property type="evidence" value="ECO:0007669"/>
    <property type="project" value="TreeGrafter"/>
</dbReference>
<evidence type="ECO:0000256" key="5">
    <source>
        <dbReference type="ARBA" id="ARBA00022729"/>
    </source>
</evidence>
<keyword evidence="8 9" id="KW-0472">Membrane</keyword>
<dbReference type="SUPFAM" id="SSF52833">
    <property type="entry name" value="Thioredoxin-like"/>
    <property type="match status" value="1"/>
</dbReference>
<feature type="signal peptide" evidence="10">
    <location>
        <begin position="1"/>
        <end position="19"/>
    </location>
</feature>
<feature type="transmembrane region" description="Helical" evidence="9">
    <location>
        <begin position="297"/>
        <end position="316"/>
    </location>
</feature>
<dbReference type="PANTHER" id="PTHR12692">
    <property type="entry name" value="DOLICHYL-DIPHOSPHOOLIGOSACCHARIDE--PROTEIN GLYCOSYLTRANSFERASE-RELATED"/>
    <property type="match status" value="1"/>
</dbReference>
<comment type="similarity">
    <text evidence="3">Belongs to the OST3/OST6 family.</text>
</comment>
<dbReference type="Gene3D" id="3.40.30.10">
    <property type="entry name" value="Glutaredoxin"/>
    <property type="match status" value="1"/>
</dbReference>
<dbReference type="Pfam" id="PF04756">
    <property type="entry name" value="OST3_OST6"/>
    <property type="match status" value="1"/>
</dbReference>
<feature type="transmembrane region" description="Helical" evidence="9">
    <location>
        <begin position="187"/>
        <end position="205"/>
    </location>
</feature>
<keyword evidence="12" id="KW-1185">Reference proteome</keyword>
<keyword evidence="11" id="KW-0808">Transferase</keyword>
<evidence type="ECO:0000256" key="6">
    <source>
        <dbReference type="ARBA" id="ARBA00022824"/>
    </source>
</evidence>
<dbReference type="EMBL" id="PUHW01000052">
    <property type="protein sequence ID" value="KAG0689966.1"/>
    <property type="molecule type" value="Genomic_DNA"/>
</dbReference>
<dbReference type="InterPro" id="IPR036249">
    <property type="entry name" value="Thioredoxin-like_sf"/>
</dbReference>
<keyword evidence="6" id="KW-0256">Endoplasmic reticulum</keyword>
<keyword evidence="5 10" id="KW-0732">Signal</keyword>
<organism evidence="11 12">
    <name type="scientific">Pichia californica</name>
    <dbReference type="NCBI Taxonomy" id="460514"/>
    <lineage>
        <taxon>Eukaryota</taxon>
        <taxon>Fungi</taxon>
        <taxon>Dikarya</taxon>
        <taxon>Ascomycota</taxon>
        <taxon>Saccharomycotina</taxon>
        <taxon>Pichiomycetes</taxon>
        <taxon>Pichiales</taxon>
        <taxon>Pichiaceae</taxon>
        <taxon>Pichia</taxon>
    </lineage>
</organism>
<reference evidence="11" key="1">
    <citation type="submission" date="2020-11" db="EMBL/GenBank/DDBJ databases">
        <title>Kefir isolates.</title>
        <authorList>
            <person name="Marcisauskas S."/>
            <person name="Kim Y."/>
            <person name="Blasche S."/>
        </authorList>
    </citation>
    <scope>NUCLEOTIDE SEQUENCE</scope>
    <source>
        <strain evidence="11">Olga-1</strain>
    </source>
</reference>
<keyword evidence="7 9" id="KW-1133">Transmembrane helix</keyword>
<evidence type="ECO:0000256" key="4">
    <source>
        <dbReference type="ARBA" id="ARBA00022692"/>
    </source>
</evidence>
<sequence length="337" mass="38458">MKISAIWSAILLFVQLSCAITYEKVLQNVGKDGLLHINDKNFLKSLKNDDYSLIIFITAEDPRVGCTICHEFGPQYKAMAYQYMNNLRSEDPDTYNPISDSNDKARVIFAYSDFSDSRKYFEQLGLASVPRLFYYEPGKGPQLATFSDEYSFLVSENIENFQNWVAQNVPKLLAKNLKIAPPDQKPLFLLSIVLIVMTAIVLYNFRENVAKIAQNRYVWQILCFVLIILFISGHMYNEIRHTDSYKKDREGNIIYISPGHQNQFGAETQILTVVYGAITIALGLLLSYFPTVKDAKLKVVGTVISCIVVSILYTYIVEMYHIKSPGYPLHLFNVFAN</sequence>
<accession>A0A9P6WN33</accession>
<dbReference type="GO" id="GO:0016740">
    <property type="term" value="F:transferase activity"/>
    <property type="evidence" value="ECO:0007669"/>
    <property type="project" value="UniProtKB-KW"/>
</dbReference>
<evidence type="ECO:0000256" key="8">
    <source>
        <dbReference type="ARBA" id="ARBA00023136"/>
    </source>
</evidence>
<evidence type="ECO:0000256" key="1">
    <source>
        <dbReference type="ARBA" id="ARBA00002791"/>
    </source>
</evidence>
<evidence type="ECO:0000256" key="7">
    <source>
        <dbReference type="ARBA" id="ARBA00022989"/>
    </source>
</evidence>
<dbReference type="PANTHER" id="PTHR12692:SF0">
    <property type="entry name" value="GH11935P"/>
    <property type="match status" value="1"/>
</dbReference>
<dbReference type="GO" id="GO:0008250">
    <property type="term" value="C:oligosaccharyltransferase complex"/>
    <property type="evidence" value="ECO:0007669"/>
    <property type="project" value="TreeGrafter"/>
</dbReference>
<dbReference type="AlphaFoldDB" id="A0A9P6WN33"/>
<evidence type="ECO:0000256" key="3">
    <source>
        <dbReference type="ARBA" id="ARBA00009561"/>
    </source>
</evidence>
<keyword evidence="4 9" id="KW-0812">Transmembrane</keyword>
<dbReference type="OrthoDB" id="67566at2759"/>
<name>A0A9P6WN33_9ASCO</name>
<dbReference type="InterPro" id="IPR021149">
    <property type="entry name" value="OligosaccharylTrfase_OST3/OST6"/>
</dbReference>
<protein>
    <submittedName>
        <fullName evidence="11">Oligosaccharyl transferase subunit ost3/OST6</fullName>
    </submittedName>
</protein>
<evidence type="ECO:0000256" key="10">
    <source>
        <dbReference type="SAM" id="SignalP"/>
    </source>
</evidence>